<reference evidence="2 3" key="1">
    <citation type="submission" date="2020-08" db="EMBL/GenBank/DDBJ databases">
        <title>Genomic Encyclopedia of Type Strains, Phase III (KMG-III): the genomes of soil and plant-associated and newly described type strains.</title>
        <authorList>
            <person name="Whitman W."/>
        </authorList>
    </citation>
    <scope>NUCLEOTIDE SEQUENCE [LARGE SCALE GENOMIC DNA]</scope>
    <source>
        <strain evidence="2 3">CECT 8960</strain>
    </source>
</reference>
<evidence type="ECO:0000313" key="2">
    <source>
        <dbReference type="EMBL" id="MBB4912164.1"/>
    </source>
</evidence>
<evidence type="ECO:0000256" key="1">
    <source>
        <dbReference type="SAM" id="Phobius"/>
    </source>
</evidence>
<sequence>MTETQNQTPRLVISWLVVGIPIVYALYQTIKSILPLFGG</sequence>
<proteinExistence type="predicted"/>
<keyword evidence="1" id="KW-1133">Transmembrane helix</keyword>
<keyword evidence="1" id="KW-0472">Membrane</keyword>
<evidence type="ECO:0000313" key="3">
    <source>
        <dbReference type="Proteomes" id="UP000520767"/>
    </source>
</evidence>
<organism evidence="2 3">
    <name type="scientific">Actinophytocola algeriensis</name>
    <dbReference type="NCBI Taxonomy" id="1768010"/>
    <lineage>
        <taxon>Bacteria</taxon>
        <taxon>Bacillati</taxon>
        <taxon>Actinomycetota</taxon>
        <taxon>Actinomycetes</taxon>
        <taxon>Pseudonocardiales</taxon>
        <taxon>Pseudonocardiaceae</taxon>
    </lineage>
</organism>
<gene>
    <name evidence="2" type="ORF">FHR82_008435</name>
</gene>
<accession>A0A7W7VJB5</accession>
<dbReference type="AlphaFoldDB" id="A0A7W7VJB5"/>
<keyword evidence="1" id="KW-0812">Transmembrane</keyword>
<name>A0A7W7VJB5_9PSEU</name>
<comment type="caution">
    <text evidence="2">The sequence shown here is derived from an EMBL/GenBank/DDBJ whole genome shotgun (WGS) entry which is preliminary data.</text>
</comment>
<feature type="transmembrane region" description="Helical" evidence="1">
    <location>
        <begin position="12"/>
        <end position="30"/>
    </location>
</feature>
<protein>
    <recommendedName>
        <fullName evidence="4">Oxalate:formate antiporter</fullName>
    </recommendedName>
</protein>
<dbReference type="Proteomes" id="UP000520767">
    <property type="component" value="Unassembled WGS sequence"/>
</dbReference>
<keyword evidence="3" id="KW-1185">Reference proteome</keyword>
<dbReference type="EMBL" id="JACHJQ010000012">
    <property type="protein sequence ID" value="MBB4912164.1"/>
    <property type="molecule type" value="Genomic_DNA"/>
</dbReference>
<evidence type="ECO:0008006" key="4">
    <source>
        <dbReference type="Google" id="ProtNLM"/>
    </source>
</evidence>